<reference evidence="2" key="2">
    <citation type="submission" date="2020-09" db="EMBL/GenBank/DDBJ databases">
        <authorList>
            <person name="Sun Q."/>
            <person name="Ohkuma M."/>
        </authorList>
    </citation>
    <scope>NUCLEOTIDE SEQUENCE</scope>
    <source>
        <strain evidence="2">JCM 4988</strain>
    </source>
</reference>
<protein>
    <submittedName>
        <fullName evidence="2">Uncharacterized protein</fullName>
    </submittedName>
</protein>
<keyword evidence="3" id="KW-1185">Reference proteome</keyword>
<proteinExistence type="predicted"/>
<sequence length="959" mass="104635">MAVVYSDHEPPQCSGGHVGMSTGAGIDVQRRLETLIRDFRANEPPMPVVVLHADEASDDGKVTNLVEELYTGQDTHGTRCAVVPAQQEGPTEVRRAAGLVRELGDPRRWDSRHSIYRRYAFPRLRLVRAIEDAVGELDADWPQAPSAAGSRGSPPDPAQQLLDQLARQRWRPKGAARWSSGLRMFDMAHILPASLVAVLAALLARSHWSVALASGTGFLLLLVVLDNVLPGRAPIFLWLRRESRWFMTTTFLRAAARGRPTDVSLLRPARSWNAISARAYDVAEALKSGDDFQLQLYVLALFEDLRDNHRRWSWDLRGFKRPRPPALFLPQLTEANGGIELIKAVSDVRSRRSELDPLLIVAAARGADVPRLQRSVIQGPGGTPQTWYHEWARNLRAGQSPSRELAELPWVLKVALPSGRLVPVEGLRHCVRTPSRPTVARLVWSLHAMGLVGVLLTAGLAVRAETLHDRHCSASLLSANEDTVKRSVPHGRTECVGIATGDVRFGDWVPKEKAEDQKGGRRPGWSLADLERAIKKANAKVMGRRDSEYVTIVYAGPLSADPEGGSSPLKGIEELAGVHLAQSVINENSPVGLRVLIANGGVDMLHQKEMAEAVAAYADRDRTLVGVVGNGRNLESSKDATRILRNADLAVVSGTNSATKLAQEFGNWFSLAATDEWQVEQLGLIASQLRKPHRRQQHAVVLTQEDGNADDLYTKEQAEFAMRMLKDQGFEREQKRYAVKGGKPELLSGSEGICGGGSGSTVIYFAGRVEHLGPLMNQLDTDSGCENQDISILGGDDLSKADFSPNGVGVGSEVTLYHSVLAELERAEEQTAFYQEAAKHLPGLSSQRLSPTTPVLASGQTALAHDATRALHAAATRSGGSHTRAETWVNLRTVRLSGMATGTIDFTGATPYKNRKGHSIALKEVRRGDSVSSRSRVLCSRLAGNTQPLTEKECAIRKK</sequence>
<accession>A0A918QQ29</accession>
<evidence type="ECO:0000256" key="1">
    <source>
        <dbReference type="SAM" id="MobiDB-lite"/>
    </source>
</evidence>
<dbReference type="Proteomes" id="UP000630936">
    <property type="component" value="Unassembled WGS sequence"/>
</dbReference>
<dbReference type="Gene3D" id="3.40.50.2300">
    <property type="match status" value="2"/>
</dbReference>
<organism evidence="2 3">
    <name type="scientific">Streptomyces inusitatus</name>
    <dbReference type="NCBI Taxonomy" id="68221"/>
    <lineage>
        <taxon>Bacteria</taxon>
        <taxon>Bacillati</taxon>
        <taxon>Actinomycetota</taxon>
        <taxon>Actinomycetes</taxon>
        <taxon>Kitasatosporales</taxon>
        <taxon>Streptomycetaceae</taxon>
        <taxon>Streptomyces</taxon>
    </lineage>
</organism>
<name>A0A918QQ29_9ACTN</name>
<feature type="region of interest" description="Disordered" evidence="1">
    <location>
        <begin position="1"/>
        <end position="21"/>
    </location>
</feature>
<comment type="caution">
    <text evidence="2">The sequence shown here is derived from an EMBL/GenBank/DDBJ whole genome shotgun (WGS) entry which is preliminary data.</text>
</comment>
<reference evidence="2" key="1">
    <citation type="journal article" date="2014" name="Int. J. Syst. Evol. Microbiol.">
        <title>Complete genome sequence of Corynebacterium casei LMG S-19264T (=DSM 44701T), isolated from a smear-ripened cheese.</title>
        <authorList>
            <consortium name="US DOE Joint Genome Institute (JGI-PGF)"/>
            <person name="Walter F."/>
            <person name="Albersmeier A."/>
            <person name="Kalinowski J."/>
            <person name="Ruckert C."/>
        </authorList>
    </citation>
    <scope>NUCLEOTIDE SEQUENCE</scope>
    <source>
        <strain evidence="2">JCM 4988</strain>
    </source>
</reference>
<dbReference type="AlphaFoldDB" id="A0A918QQ29"/>
<dbReference type="EMBL" id="BMWG01000034">
    <property type="protein sequence ID" value="GGZ62373.1"/>
    <property type="molecule type" value="Genomic_DNA"/>
</dbReference>
<feature type="compositionally biased region" description="Basic and acidic residues" evidence="1">
    <location>
        <begin position="1"/>
        <end position="10"/>
    </location>
</feature>
<evidence type="ECO:0000313" key="2">
    <source>
        <dbReference type="EMBL" id="GGZ62373.1"/>
    </source>
</evidence>
<dbReference type="SUPFAM" id="SSF53822">
    <property type="entry name" value="Periplasmic binding protein-like I"/>
    <property type="match status" value="1"/>
</dbReference>
<evidence type="ECO:0000313" key="3">
    <source>
        <dbReference type="Proteomes" id="UP000630936"/>
    </source>
</evidence>
<dbReference type="InterPro" id="IPR028082">
    <property type="entry name" value="Peripla_BP_I"/>
</dbReference>
<gene>
    <name evidence="2" type="ORF">GCM10010387_64830</name>
</gene>